<reference evidence="2" key="1">
    <citation type="journal article" date="2021" name="PeerJ">
        <title>Extensive microbial diversity within the chicken gut microbiome revealed by metagenomics and culture.</title>
        <authorList>
            <person name="Gilroy R."/>
            <person name="Ravi A."/>
            <person name="Getino M."/>
            <person name="Pursley I."/>
            <person name="Horton D.L."/>
            <person name="Alikhan N.F."/>
            <person name="Baker D."/>
            <person name="Gharbi K."/>
            <person name="Hall N."/>
            <person name="Watson M."/>
            <person name="Adriaenssens E.M."/>
            <person name="Foster-Nyarko E."/>
            <person name="Jarju S."/>
            <person name="Secka A."/>
            <person name="Antonio M."/>
            <person name="Oren A."/>
            <person name="Chaudhuri R.R."/>
            <person name="La Ragione R."/>
            <person name="Hildebrand F."/>
            <person name="Pallen M.J."/>
        </authorList>
    </citation>
    <scope>NUCLEOTIDE SEQUENCE</scope>
    <source>
        <strain evidence="2">1282</strain>
    </source>
</reference>
<gene>
    <name evidence="2" type="ORF">H9838_08540</name>
</gene>
<comment type="caution">
    <text evidence="2">The sequence shown here is derived from an EMBL/GenBank/DDBJ whole genome shotgun (WGS) entry which is preliminary data.</text>
</comment>
<dbReference type="InterPro" id="IPR028082">
    <property type="entry name" value="Peripla_BP_I"/>
</dbReference>
<dbReference type="Proteomes" id="UP000823915">
    <property type="component" value="Unassembled WGS sequence"/>
</dbReference>
<dbReference type="AlphaFoldDB" id="A0A9D1YEH7"/>
<dbReference type="SUPFAM" id="SSF53822">
    <property type="entry name" value="Periplasmic binding protein-like I"/>
    <property type="match status" value="1"/>
</dbReference>
<dbReference type="Gene3D" id="3.40.50.2300">
    <property type="match status" value="2"/>
</dbReference>
<dbReference type="PROSITE" id="PS51257">
    <property type="entry name" value="PROKAR_LIPOPROTEIN"/>
    <property type="match status" value="1"/>
</dbReference>
<organism evidence="2 3">
    <name type="scientific">Candidatus Acutalibacter pullistercoris</name>
    <dbReference type="NCBI Taxonomy" id="2838418"/>
    <lineage>
        <taxon>Bacteria</taxon>
        <taxon>Bacillati</taxon>
        <taxon>Bacillota</taxon>
        <taxon>Clostridia</taxon>
        <taxon>Eubacteriales</taxon>
        <taxon>Acutalibacteraceae</taxon>
        <taxon>Acutalibacter</taxon>
    </lineage>
</organism>
<dbReference type="PANTHER" id="PTHR35271">
    <property type="entry name" value="ABC TRANSPORTER, SUBSTRATE-BINDING LIPOPROTEIN-RELATED"/>
    <property type="match status" value="1"/>
</dbReference>
<dbReference type="InterPro" id="IPR007487">
    <property type="entry name" value="ABC_transpt-TYRBP-like"/>
</dbReference>
<keyword evidence="1" id="KW-0732">Signal</keyword>
<name>A0A9D1YEH7_9FIRM</name>
<feature type="chain" id="PRO_5039303113" evidence="1">
    <location>
        <begin position="23"/>
        <end position="339"/>
    </location>
</feature>
<dbReference type="Pfam" id="PF04392">
    <property type="entry name" value="ABC_sub_bind"/>
    <property type="match status" value="1"/>
</dbReference>
<proteinExistence type="predicted"/>
<sequence>MKKITALCLGLCLLLAALTGCSKQEEEPSSQIESTPAPVTEQEPFEIGLVQYVQHAALDTVRENFMSRLEEWGYDDTKVEITCEDAQGDEAKLAEICQGFVEEEVDLIAAISTPAAKAAMKAAQGTDVTVIFAAVSDPQEDLGITNPETPSGNVTGVSSQTDVTKTVDLAKQATPAIQTLGLLHSGEDTASAAAAQAKTYAESLGLTVVEKPFSTGEELPQAMADLCAQADAILTANDSLVAASAEAVAQAAREAGKPWYASGDGQLVQQGALAGVSVDYAQVGSSCADLVVERLAGRPVKELPVVFFGEPQTWINQAAQTAVGVEFPQELLDTANYCG</sequence>
<dbReference type="PANTHER" id="PTHR35271:SF1">
    <property type="entry name" value="ABC TRANSPORTER, SUBSTRATE-BINDING LIPOPROTEIN"/>
    <property type="match status" value="1"/>
</dbReference>
<protein>
    <submittedName>
        <fullName evidence="2">ABC transporter substrate-binding protein</fullName>
    </submittedName>
</protein>
<dbReference type="CDD" id="cd06325">
    <property type="entry name" value="PBP1_ABC_unchar_transporter"/>
    <property type="match status" value="1"/>
</dbReference>
<evidence type="ECO:0000256" key="1">
    <source>
        <dbReference type="SAM" id="SignalP"/>
    </source>
</evidence>
<feature type="signal peptide" evidence="1">
    <location>
        <begin position="1"/>
        <end position="22"/>
    </location>
</feature>
<reference evidence="2" key="2">
    <citation type="submission" date="2021-04" db="EMBL/GenBank/DDBJ databases">
        <authorList>
            <person name="Gilroy R."/>
        </authorList>
    </citation>
    <scope>NUCLEOTIDE SEQUENCE</scope>
    <source>
        <strain evidence="2">1282</strain>
    </source>
</reference>
<dbReference type="EMBL" id="DXDU01000135">
    <property type="protein sequence ID" value="HIY27202.1"/>
    <property type="molecule type" value="Genomic_DNA"/>
</dbReference>
<evidence type="ECO:0000313" key="2">
    <source>
        <dbReference type="EMBL" id="HIY27202.1"/>
    </source>
</evidence>
<accession>A0A9D1YEH7</accession>
<evidence type="ECO:0000313" key="3">
    <source>
        <dbReference type="Proteomes" id="UP000823915"/>
    </source>
</evidence>